<dbReference type="GO" id="GO:0006955">
    <property type="term" value="P:immune response"/>
    <property type="evidence" value="ECO:0007669"/>
    <property type="project" value="TreeGrafter"/>
</dbReference>
<dbReference type="CDD" id="cd00882">
    <property type="entry name" value="Ras_like_GTPase"/>
    <property type="match status" value="1"/>
</dbReference>
<feature type="domain" description="G" evidence="2">
    <location>
        <begin position="58"/>
        <end position="213"/>
    </location>
</feature>
<keyword evidence="4" id="KW-1185">Reference proteome</keyword>
<evidence type="ECO:0000313" key="4">
    <source>
        <dbReference type="Proteomes" id="UP000261540"/>
    </source>
</evidence>
<dbReference type="STRING" id="1676925.ENSPKIP00000001987"/>
<evidence type="ECO:0000313" key="3">
    <source>
        <dbReference type="Ensembl" id="ENSPKIP00000001987.1"/>
    </source>
</evidence>
<reference evidence="3" key="2">
    <citation type="submission" date="2025-09" db="UniProtKB">
        <authorList>
            <consortium name="Ensembl"/>
        </authorList>
    </citation>
    <scope>IDENTIFICATION</scope>
</reference>
<dbReference type="GeneTree" id="ENSGT00940000163581"/>
<dbReference type="PANTHER" id="PTHR14241">
    <property type="entry name" value="INTERFERON-INDUCED PROTEIN 44"/>
    <property type="match status" value="1"/>
</dbReference>
<dbReference type="Gene3D" id="3.40.50.300">
    <property type="entry name" value="P-loop containing nucleotide triphosphate hydrolases"/>
    <property type="match status" value="1"/>
</dbReference>
<protein>
    <submittedName>
        <fullName evidence="3">Interferon-induced protein 44-like</fullName>
    </submittedName>
</protein>
<dbReference type="SUPFAM" id="SSF52540">
    <property type="entry name" value="P-loop containing nucleoside triphosphate hydrolases"/>
    <property type="match status" value="1"/>
</dbReference>
<dbReference type="Ensembl" id="ENSPKIT00000025923.1">
    <property type="protein sequence ID" value="ENSPKIP00000001987.1"/>
    <property type="gene ID" value="ENSPKIG00000020057.1"/>
</dbReference>
<sequence>MGGSSSTERVETEVKEEENPELLKEPWRNVVWDHSTRTNLKQYLHDYKPTIDSVPRARILLIGAVGAGKSSFFNSINSVFRGNMTSQAKAGSDATCMTMQYRTYTVRAGRGGRPLAFLLCDTMGLEAGKDGGVNPKDIESILKGYIPDKYSFNPVQPMKADCQTGSRLPLQDRIHCVVCVIDATRFQYMADEMKKKLHEIQRTDFHDVPVLVLLTNVDNACPHVNRDLRNVYRSCFIKELITRASECLSVPVSHVLPVQNYTCETELNDSCDILLLSAMKQMLNFADNYLDNLEEDIE</sequence>
<name>A0A3B3Q5T3_9TELE</name>
<evidence type="ECO:0000259" key="2">
    <source>
        <dbReference type="Pfam" id="PF01926"/>
    </source>
</evidence>
<proteinExistence type="predicted"/>
<dbReference type="OrthoDB" id="25620at2759"/>
<dbReference type="PANTHER" id="PTHR14241:SF32">
    <property type="entry name" value="VWFA DOMAIN-CONTAINING PROTEIN-RELATED"/>
    <property type="match status" value="1"/>
</dbReference>
<accession>A0A3B3Q5T3</accession>
<dbReference type="GO" id="GO:0005525">
    <property type="term" value="F:GTP binding"/>
    <property type="evidence" value="ECO:0007669"/>
    <property type="project" value="InterPro"/>
</dbReference>
<evidence type="ECO:0000256" key="1">
    <source>
        <dbReference type="SAM" id="MobiDB-lite"/>
    </source>
</evidence>
<dbReference type="AlphaFoldDB" id="A0A3B3Q5T3"/>
<dbReference type="Pfam" id="PF01926">
    <property type="entry name" value="MMR_HSR1"/>
    <property type="match status" value="1"/>
</dbReference>
<organism evidence="3 4">
    <name type="scientific">Paramormyrops kingsleyae</name>
    <dbReference type="NCBI Taxonomy" id="1676925"/>
    <lineage>
        <taxon>Eukaryota</taxon>
        <taxon>Metazoa</taxon>
        <taxon>Chordata</taxon>
        <taxon>Craniata</taxon>
        <taxon>Vertebrata</taxon>
        <taxon>Euteleostomi</taxon>
        <taxon>Actinopterygii</taxon>
        <taxon>Neopterygii</taxon>
        <taxon>Teleostei</taxon>
        <taxon>Osteoglossocephala</taxon>
        <taxon>Osteoglossomorpha</taxon>
        <taxon>Osteoglossiformes</taxon>
        <taxon>Mormyridae</taxon>
        <taxon>Paramormyrops</taxon>
    </lineage>
</organism>
<feature type="region of interest" description="Disordered" evidence="1">
    <location>
        <begin position="1"/>
        <end position="20"/>
    </location>
</feature>
<dbReference type="InterPro" id="IPR027417">
    <property type="entry name" value="P-loop_NTPase"/>
</dbReference>
<dbReference type="KEGG" id="pki:111857274"/>
<dbReference type="Proteomes" id="UP000261540">
    <property type="component" value="Unplaced"/>
</dbReference>
<reference evidence="3" key="1">
    <citation type="submission" date="2025-08" db="UniProtKB">
        <authorList>
            <consortium name="Ensembl"/>
        </authorList>
    </citation>
    <scope>IDENTIFICATION</scope>
</reference>
<dbReference type="InterPro" id="IPR006073">
    <property type="entry name" value="GTP-bd"/>
</dbReference>